<dbReference type="InterPro" id="IPR027417">
    <property type="entry name" value="P-loop_NTPase"/>
</dbReference>
<evidence type="ECO:0000256" key="14">
    <source>
        <dbReference type="ARBA" id="ARBA00023204"/>
    </source>
</evidence>
<evidence type="ECO:0000256" key="4">
    <source>
        <dbReference type="ARBA" id="ARBA00009439"/>
    </source>
</evidence>
<protein>
    <recommendedName>
        <fullName evidence="21">Zinc-hook domain-containing protein</fullName>
    </recommendedName>
</protein>
<dbReference type="PROSITE" id="PS51131">
    <property type="entry name" value="ZN_HOOK"/>
    <property type="match status" value="1"/>
</dbReference>
<evidence type="ECO:0000256" key="12">
    <source>
        <dbReference type="ARBA" id="ARBA00022842"/>
    </source>
</evidence>
<dbReference type="Pfam" id="PF13476">
    <property type="entry name" value="AAA_23"/>
    <property type="match status" value="1"/>
</dbReference>
<dbReference type="GO" id="GO:0005524">
    <property type="term" value="F:ATP binding"/>
    <property type="evidence" value="ECO:0007669"/>
    <property type="project" value="UniProtKB-KW"/>
</dbReference>
<name>A0AAE1FW34_PETCI</name>
<dbReference type="GO" id="GO:0007004">
    <property type="term" value="P:telomere maintenance via telomerase"/>
    <property type="evidence" value="ECO:0007669"/>
    <property type="project" value="TreeGrafter"/>
</dbReference>
<dbReference type="GO" id="GO:0000794">
    <property type="term" value="C:condensed nuclear chromosome"/>
    <property type="evidence" value="ECO:0007669"/>
    <property type="project" value="TreeGrafter"/>
</dbReference>
<evidence type="ECO:0000256" key="10">
    <source>
        <dbReference type="ARBA" id="ARBA00022833"/>
    </source>
</evidence>
<evidence type="ECO:0000256" key="13">
    <source>
        <dbReference type="ARBA" id="ARBA00023054"/>
    </source>
</evidence>
<keyword evidence="6 18" id="KW-0479">Metal-binding</keyword>
<comment type="cofactor">
    <cofactor evidence="1">
        <name>Zn(2+)</name>
        <dbReference type="ChEBI" id="CHEBI:29105"/>
    </cofactor>
</comment>
<dbReference type="Proteomes" id="UP001286313">
    <property type="component" value="Unassembled WGS sequence"/>
</dbReference>
<dbReference type="GO" id="GO:0003691">
    <property type="term" value="F:double-stranded telomeric DNA binding"/>
    <property type="evidence" value="ECO:0007669"/>
    <property type="project" value="TreeGrafter"/>
</dbReference>
<feature type="coiled-coil region" evidence="19">
    <location>
        <begin position="412"/>
        <end position="555"/>
    </location>
</feature>
<keyword evidence="12" id="KW-0460">Magnesium</keyword>
<evidence type="ECO:0000313" key="22">
    <source>
        <dbReference type="EMBL" id="KAK3878853.1"/>
    </source>
</evidence>
<evidence type="ECO:0000256" key="17">
    <source>
        <dbReference type="ARBA" id="ARBA00049360"/>
    </source>
</evidence>
<feature type="coiled-coil region" evidence="19">
    <location>
        <begin position="1004"/>
        <end position="1120"/>
    </location>
</feature>
<proteinExistence type="inferred from homology"/>
<sequence length="1515" mass="175221">MSSPLKKNSWHGKTQDTSEKKRTEKSQGTCKLGLYCTSSMEVVKADGRIRVTFYTDHHDHELGFPNLVHMVLPKSEKDRIAGMIMQGIEHHKILERVRETSGRNRTSILEKKDIENIIAAYGLSVNQSRHSDNSTSVRLIAQDMKDAGELLYFKDQGELDPQNTEIPSEEFVLAFMKEGQQLMFSEQLKNTEKLQKTKIPGSNKQPSKMSRIEKMSIQGIRSFGPDDQRKINFFSPLTLILGQNGCGKTTIIESLRYISTGDMPPGANRSFVHEPRLAGEMTVRGQIKLLFRNTRGEELVSSRSLEATQKAKRVECKTLDATMCKRGPDGKPVTLSSKCSDFEILMTTSLGVAKPILNNVIFCHQEDSNWPLDEGKKVKEKFDAIFSATKYIRCLDTMKKQRAEMKTKVKNMKEFLSEIKKWKDEANRKRDDLQRTKEQEASCKEEKEKLTNDLRPIIEKLRKIAAEEDDLAQINGEINGKQHQLKSLKDSQAELRESLSEQVTCSDTELNSMIQDFKQNLARRETELKRVESEIRDTEKRMEKKQREVEVSQRQQGALNAAHIAHKNNIQKRNTKIFKIIEEHTFTEFQNIQDFSDDNADTVLSLMVNLKEEENQKAFNAKNAYEKDEGMLQSEIDKLRAEEAALEQEIKIKSNQADETKRKIKATKHSLLQNENDLNAANLEDIEANLSEIERKIEEEEKSHNTQRMSDDINSAKKKKLDIEHSLRDIKHVVSKMNKQAEDRSKYDIHLKEKKDLENRVELLKRKNAEELEHLLSEIPKENIKNKLDACSSNIRTQISTTRSEIEKLNKKKTQLDITIKGHKNQIDIKENEIKELKRRIDDICQGSDLDSSLEKSKDLKEKLTRERGDLSSSITVLKRFTDKLKQEDCCPLCHRDFSTKEDVLQLIEELEGKVSSVPGKLEIVKRKLAEEERTHEQIIQLKPQQNQANKAQVELDKIRSQMEADISESQKVGSELDAKKEFLDVSTTDEDMARQIQSDVVIIENNLRKIRILKDQVDELQATLGSTDGGMSMEEATARQNELDEDHKRASDHVEELQEQLQQHKDRLQRLRDRKFKLSTDLLNLKTKQQDTEKLKDELTELEGTRSKLEEEKETAQENIAPYKYKIRQKTEEKSKITKTKEAYIVTCNSKVNEIHEKHRSLKELHNNILSYMRSGGEKQLLDSQNRVAELQEEIASLQSRKKNFEEQSKQAEKDISRQKERKRNLDDEKKIREKEVEAKKLQQVIAKLQENAAEFNIDTLVDEKSNLNETAVKMQHKRATLSGRMEEIEGTIRSLESDLRRKEIRDAEKNYKEKYIEMKCVDVASDDLNKYYKALDTAIMRFHMDKMKTINGIIRELWRSTYKGNDIDYIEIKTDETESAGADKRRLYNYRVVMVKNDTEMDMRGRCSAGQKVLASLLIRMALAETFSSNCGILALDEPTTNLDRENIDALSMALVNIVNTRRVQKNLQLIVITHDREFLEKMTHADFIDYYYEVTRDERGLSVITPRNANQM</sequence>
<dbReference type="GO" id="GO:0000722">
    <property type="term" value="P:telomere maintenance via recombination"/>
    <property type="evidence" value="ECO:0007669"/>
    <property type="project" value="TreeGrafter"/>
</dbReference>
<comment type="subcellular location">
    <subcellularLocation>
        <location evidence="3">Chromosome</location>
    </subcellularLocation>
    <subcellularLocation>
        <location evidence="2">Nucleus</location>
    </subcellularLocation>
</comment>
<evidence type="ECO:0000313" key="23">
    <source>
        <dbReference type="Proteomes" id="UP001286313"/>
    </source>
</evidence>
<dbReference type="InterPro" id="IPR013134">
    <property type="entry name" value="Zn_hook_RAD50"/>
</dbReference>
<feature type="domain" description="Zinc-hook" evidence="21">
    <location>
        <begin position="847"/>
        <end position="944"/>
    </location>
</feature>
<feature type="region of interest" description="Disordered" evidence="20">
    <location>
        <begin position="1201"/>
        <end position="1230"/>
    </location>
</feature>
<evidence type="ECO:0000256" key="2">
    <source>
        <dbReference type="ARBA" id="ARBA00004123"/>
    </source>
</evidence>
<dbReference type="EMBL" id="JAWQEG010001520">
    <property type="protein sequence ID" value="KAK3878853.1"/>
    <property type="molecule type" value="Genomic_DNA"/>
</dbReference>
<comment type="catalytic activity">
    <reaction evidence="17">
        <text>ATP + H2O = ADP + phosphate + H(+)</text>
        <dbReference type="Rhea" id="RHEA:13065"/>
        <dbReference type="ChEBI" id="CHEBI:15377"/>
        <dbReference type="ChEBI" id="CHEBI:15378"/>
        <dbReference type="ChEBI" id="CHEBI:30616"/>
        <dbReference type="ChEBI" id="CHEBI:43474"/>
        <dbReference type="ChEBI" id="CHEBI:456216"/>
    </reaction>
</comment>
<evidence type="ECO:0000256" key="3">
    <source>
        <dbReference type="ARBA" id="ARBA00004286"/>
    </source>
</evidence>
<keyword evidence="10 18" id="KW-0862">Zinc</keyword>
<dbReference type="GO" id="GO:0043047">
    <property type="term" value="F:single-stranded telomeric DNA binding"/>
    <property type="evidence" value="ECO:0007669"/>
    <property type="project" value="TreeGrafter"/>
</dbReference>
<feature type="coiled-coil region" evidence="19">
    <location>
        <begin position="608"/>
        <end position="703"/>
    </location>
</feature>
<accession>A0AAE1FW34</accession>
<evidence type="ECO:0000259" key="21">
    <source>
        <dbReference type="PROSITE" id="PS51131"/>
    </source>
</evidence>
<dbReference type="Pfam" id="PF13558">
    <property type="entry name" value="SbcC_Walker_B"/>
    <property type="match status" value="1"/>
</dbReference>
<keyword evidence="23" id="KW-1185">Reference proteome</keyword>
<keyword evidence="5" id="KW-0158">Chromosome</keyword>
<dbReference type="Pfam" id="PF04423">
    <property type="entry name" value="Rad50_zn_hook"/>
    <property type="match status" value="1"/>
</dbReference>
<dbReference type="PANTHER" id="PTHR18867:SF12">
    <property type="entry name" value="DNA REPAIR PROTEIN RAD50"/>
    <property type="match status" value="1"/>
</dbReference>
<dbReference type="GO" id="GO:0051880">
    <property type="term" value="F:G-quadruplex DNA binding"/>
    <property type="evidence" value="ECO:0007669"/>
    <property type="project" value="TreeGrafter"/>
</dbReference>
<keyword evidence="15" id="KW-0539">Nucleus</keyword>
<evidence type="ECO:0000256" key="15">
    <source>
        <dbReference type="ARBA" id="ARBA00023242"/>
    </source>
</evidence>
<feature type="compositionally biased region" description="Basic and acidic residues" evidence="20">
    <location>
        <begin position="13"/>
        <end position="24"/>
    </location>
</feature>
<evidence type="ECO:0000256" key="1">
    <source>
        <dbReference type="ARBA" id="ARBA00001947"/>
    </source>
</evidence>
<gene>
    <name evidence="22" type="ORF">Pcinc_016541</name>
</gene>
<evidence type="ECO:0000256" key="6">
    <source>
        <dbReference type="ARBA" id="ARBA00022723"/>
    </source>
</evidence>
<dbReference type="InterPro" id="IPR038729">
    <property type="entry name" value="Rad50/SbcC_AAA"/>
</dbReference>
<dbReference type="InterPro" id="IPR004584">
    <property type="entry name" value="Rad50_eukaryotes"/>
</dbReference>
<dbReference type="NCBIfam" id="TIGR00606">
    <property type="entry name" value="rad50"/>
    <property type="match status" value="1"/>
</dbReference>
<evidence type="ECO:0000256" key="5">
    <source>
        <dbReference type="ARBA" id="ARBA00022454"/>
    </source>
</evidence>
<evidence type="ECO:0000256" key="7">
    <source>
        <dbReference type="ARBA" id="ARBA00022741"/>
    </source>
</evidence>
<evidence type="ECO:0000256" key="8">
    <source>
        <dbReference type="ARBA" id="ARBA00022763"/>
    </source>
</evidence>
<dbReference type="SUPFAM" id="SSF75712">
    <property type="entry name" value="Rad50 coiled-coil Zn hook"/>
    <property type="match status" value="1"/>
</dbReference>
<dbReference type="GO" id="GO:0070192">
    <property type="term" value="P:chromosome organization involved in meiotic cell cycle"/>
    <property type="evidence" value="ECO:0007669"/>
    <property type="project" value="TreeGrafter"/>
</dbReference>
<dbReference type="GO" id="GO:0030870">
    <property type="term" value="C:Mre11 complex"/>
    <property type="evidence" value="ECO:0007669"/>
    <property type="project" value="InterPro"/>
</dbReference>
<feature type="region of interest" description="Disordered" evidence="20">
    <location>
        <begin position="1"/>
        <end position="24"/>
    </location>
</feature>
<dbReference type="PANTHER" id="PTHR18867">
    <property type="entry name" value="RAD50"/>
    <property type="match status" value="1"/>
</dbReference>
<dbReference type="GO" id="GO:0006302">
    <property type="term" value="P:double-strand break repair"/>
    <property type="evidence" value="ECO:0007669"/>
    <property type="project" value="InterPro"/>
</dbReference>
<feature type="compositionally biased region" description="Basic and acidic residues" evidence="20">
    <location>
        <begin position="1204"/>
        <end position="1230"/>
    </location>
</feature>
<dbReference type="Gene3D" id="3.40.50.300">
    <property type="entry name" value="P-loop containing nucleotide triphosphate hydrolases"/>
    <property type="match status" value="2"/>
</dbReference>
<evidence type="ECO:0000256" key="9">
    <source>
        <dbReference type="ARBA" id="ARBA00022801"/>
    </source>
</evidence>
<keyword evidence="11" id="KW-0067">ATP-binding</keyword>
<dbReference type="FunFam" id="3.40.50.300:FF:000947">
    <property type="entry name" value="DNA repair protein RAD50"/>
    <property type="match status" value="1"/>
</dbReference>
<dbReference type="Gene3D" id="1.10.287.1490">
    <property type="match status" value="1"/>
</dbReference>
<keyword evidence="16" id="KW-0469">Meiosis</keyword>
<evidence type="ECO:0000256" key="19">
    <source>
        <dbReference type="SAM" id="Coils"/>
    </source>
</evidence>
<evidence type="ECO:0000256" key="11">
    <source>
        <dbReference type="ARBA" id="ARBA00022840"/>
    </source>
</evidence>
<feature type="coiled-coil region" evidence="19">
    <location>
        <begin position="806"/>
        <end position="847"/>
    </location>
</feature>
<keyword evidence="13 19" id="KW-0175">Coiled coil</keyword>
<keyword evidence="9" id="KW-0378">Hydrolase</keyword>
<keyword evidence="8" id="KW-0227">DNA damage</keyword>
<feature type="coiled-coil region" evidence="19">
    <location>
        <begin position="747"/>
        <end position="774"/>
    </location>
</feature>
<dbReference type="SUPFAM" id="SSF52540">
    <property type="entry name" value="P-loop containing nucleoside triphosphate hydrolases"/>
    <property type="match status" value="2"/>
</dbReference>
<comment type="similarity">
    <text evidence="4">Belongs to the SMC family. RAD50 subfamily.</text>
</comment>
<keyword evidence="14" id="KW-0234">DNA repair</keyword>
<feature type="binding site" evidence="18">
    <location>
        <position position="891"/>
    </location>
    <ligand>
        <name>Zn(2+)</name>
        <dbReference type="ChEBI" id="CHEBI:29105"/>
    </ligand>
</feature>
<evidence type="ECO:0000256" key="18">
    <source>
        <dbReference type="PROSITE-ProRule" id="PRU00471"/>
    </source>
</evidence>
<organism evidence="22 23">
    <name type="scientific">Petrolisthes cinctipes</name>
    <name type="common">Flat porcelain crab</name>
    <dbReference type="NCBI Taxonomy" id="88211"/>
    <lineage>
        <taxon>Eukaryota</taxon>
        <taxon>Metazoa</taxon>
        <taxon>Ecdysozoa</taxon>
        <taxon>Arthropoda</taxon>
        <taxon>Crustacea</taxon>
        <taxon>Multicrustacea</taxon>
        <taxon>Malacostraca</taxon>
        <taxon>Eumalacostraca</taxon>
        <taxon>Eucarida</taxon>
        <taxon>Decapoda</taxon>
        <taxon>Pleocyemata</taxon>
        <taxon>Anomura</taxon>
        <taxon>Galatheoidea</taxon>
        <taxon>Porcellanidae</taxon>
        <taxon>Petrolisthes</taxon>
    </lineage>
</organism>
<evidence type="ECO:0000256" key="16">
    <source>
        <dbReference type="ARBA" id="ARBA00023254"/>
    </source>
</evidence>
<dbReference type="GO" id="GO:0016887">
    <property type="term" value="F:ATP hydrolysis activity"/>
    <property type="evidence" value="ECO:0007669"/>
    <property type="project" value="InterPro"/>
</dbReference>
<evidence type="ECO:0000256" key="20">
    <source>
        <dbReference type="SAM" id="MobiDB-lite"/>
    </source>
</evidence>
<reference evidence="22" key="1">
    <citation type="submission" date="2023-10" db="EMBL/GenBank/DDBJ databases">
        <title>Genome assemblies of two species of porcelain crab, Petrolisthes cinctipes and Petrolisthes manimaculis (Anomura: Porcellanidae).</title>
        <authorList>
            <person name="Angst P."/>
        </authorList>
    </citation>
    <scope>NUCLEOTIDE SEQUENCE</scope>
    <source>
        <strain evidence="22">PB745_01</strain>
        <tissue evidence="22">Gill</tissue>
    </source>
</reference>
<dbReference type="GO" id="GO:0046872">
    <property type="term" value="F:metal ion binding"/>
    <property type="evidence" value="ECO:0007669"/>
    <property type="project" value="UniProtKB-UniRule"/>
</dbReference>
<feature type="binding site" evidence="18">
    <location>
        <position position="894"/>
    </location>
    <ligand>
        <name>Zn(2+)</name>
        <dbReference type="ChEBI" id="CHEBI:29105"/>
    </ligand>
</feature>
<comment type="caution">
    <text evidence="22">The sequence shown here is derived from an EMBL/GenBank/DDBJ whole genome shotgun (WGS) entry which is preliminary data.</text>
</comment>
<keyword evidence="7" id="KW-0547">Nucleotide-binding</keyword>